<evidence type="ECO:0000313" key="1">
    <source>
        <dbReference type="EMBL" id="EHC81847.1"/>
    </source>
</evidence>
<reference evidence="1 2" key="1">
    <citation type="journal article" date="2011" name="BMC Genomics">
        <title>Genome sequencing reveals diversification of virulence factor content and possible host adaptation in distinct subpopulations of Salmonella enterica.</title>
        <authorList>
            <person name="den Bakker H.C."/>
            <person name="Moreno Switt A.I."/>
            <person name="Govoni G."/>
            <person name="Cummings C.A."/>
            <person name="Ranieri M.L."/>
            <person name="Degoricija L."/>
            <person name="Hoelzer K."/>
            <person name="Rodriguez-Rivera L.D."/>
            <person name="Brown S."/>
            <person name="Bolchacova E."/>
            <person name="Furtado M.R."/>
            <person name="Wiedmann M."/>
        </authorList>
    </citation>
    <scope>NUCLEOTIDE SEQUENCE [LARGE SCALE GENOMIC DNA]</scope>
    <source>
        <strain evidence="1 2">S5-403</strain>
    </source>
</reference>
<sequence>MPDGDVPSYPAYRPLHGRISAAPSGNKMQEISKNCPVVRQFLKVP</sequence>
<dbReference type="Proteomes" id="UP000003221">
    <property type="component" value="Unassembled WGS sequence"/>
</dbReference>
<comment type="caution">
    <text evidence="1">The sequence shown here is derived from an EMBL/GenBank/DDBJ whole genome shotgun (WGS) entry which is preliminary data.</text>
</comment>
<accession>G5PZW1</accession>
<protein>
    <submittedName>
        <fullName evidence="1">Uncharacterized protein</fullName>
    </submittedName>
</protein>
<proteinExistence type="predicted"/>
<gene>
    <name evidence="1" type="ORF">LTSEMON_1036</name>
</gene>
<name>G5PZW1_SALMO</name>
<organism evidence="1 2">
    <name type="scientific">Salmonella enterica subsp. enterica serovar Montevideo str. S5-403</name>
    <dbReference type="NCBI Taxonomy" id="913242"/>
    <lineage>
        <taxon>Bacteria</taxon>
        <taxon>Pseudomonadati</taxon>
        <taxon>Pseudomonadota</taxon>
        <taxon>Gammaproteobacteria</taxon>
        <taxon>Enterobacterales</taxon>
        <taxon>Enterobacteriaceae</taxon>
        <taxon>Salmonella</taxon>
    </lineage>
</organism>
<dbReference type="PATRIC" id="fig|913242.3.peg.975"/>
<dbReference type="EMBL" id="AFCS01000260">
    <property type="protein sequence ID" value="EHC81847.1"/>
    <property type="molecule type" value="Genomic_DNA"/>
</dbReference>
<dbReference type="AlphaFoldDB" id="G5PZW1"/>
<evidence type="ECO:0000313" key="2">
    <source>
        <dbReference type="Proteomes" id="UP000003221"/>
    </source>
</evidence>